<name>A0A366EBG5_9BACI</name>
<dbReference type="InterPro" id="IPR050659">
    <property type="entry name" value="Peptidase_M24B"/>
</dbReference>
<feature type="domain" description="Creatinase N-terminal" evidence="8">
    <location>
        <begin position="5"/>
        <end position="137"/>
    </location>
</feature>
<dbReference type="InterPro" id="IPR029149">
    <property type="entry name" value="Creatin/AminoP/Spt16_N"/>
</dbReference>
<dbReference type="InterPro" id="IPR000994">
    <property type="entry name" value="Pept_M24"/>
</dbReference>
<keyword evidence="9" id="KW-0645">Protease</keyword>
<dbReference type="GO" id="GO:0046872">
    <property type="term" value="F:metal ion binding"/>
    <property type="evidence" value="ECO:0007669"/>
    <property type="project" value="UniProtKB-KW"/>
</dbReference>
<dbReference type="GO" id="GO:0004177">
    <property type="term" value="F:aminopeptidase activity"/>
    <property type="evidence" value="ECO:0007669"/>
    <property type="project" value="UniProtKB-KW"/>
</dbReference>
<dbReference type="PANTHER" id="PTHR46112:SF10">
    <property type="entry name" value="DIPEPTIDASE YKVY-RELATED"/>
    <property type="match status" value="1"/>
</dbReference>
<protein>
    <submittedName>
        <fullName evidence="9">Xaa-Pro aminopeptidase</fullName>
    </submittedName>
</protein>
<keyword evidence="9" id="KW-0031">Aminopeptidase</keyword>
<evidence type="ECO:0000256" key="1">
    <source>
        <dbReference type="ARBA" id="ARBA00001936"/>
    </source>
</evidence>
<evidence type="ECO:0000256" key="3">
    <source>
        <dbReference type="ARBA" id="ARBA00022723"/>
    </source>
</evidence>
<dbReference type="EMBL" id="QNRI01000004">
    <property type="protein sequence ID" value="RBO99385.1"/>
    <property type="molecule type" value="Genomic_DNA"/>
</dbReference>
<dbReference type="STRING" id="200904.GCA_900168775_02245"/>
<dbReference type="OrthoDB" id="9806388at2"/>
<comment type="similarity">
    <text evidence="2 6">Belongs to the peptidase M24B family.</text>
</comment>
<dbReference type="CDD" id="cd01092">
    <property type="entry name" value="APP-like"/>
    <property type="match status" value="1"/>
</dbReference>
<keyword evidence="3 6" id="KW-0479">Metal-binding</keyword>
<dbReference type="FunFam" id="3.90.230.10:FF:000014">
    <property type="entry name" value="Aminopeptidase P family protein"/>
    <property type="match status" value="1"/>
</dbReference>
<comment type="caution">
    <text evidence="9">The sequence shown here is derived from an EMBL/GenBank/DDBJ whole genome shotgun (WGS) entry which is preliminary data.</text>
</comment>
<dbReference type="InterPro" id="IPR000587">
    <property type="entry name" value="Creatinase_N"/>
</dbReference>
<dbReference type="Pfam" id="PF01321">
    <property type="entry name" value="Creatinase_N"/>
    <property type="match status" value="1"/>
</dbReference>
<proteinExistence type="inferred from homology"/>
<evidence type="ECO:0000313" key="9">
    <source>
        <dbReference type="EMBL" id="RBO99385.1"/>
    </source>
</evidence>
<dbReference type="Gene3D" id="3.40.350.10">
    <property type="entry name" value="Creatinase/prolidase N-terminal domain"/>
    <property type="match status" value="1"/>
</dbReference>
<dbReference type="PANTHER" id="PTHR46112">
    <property type="entry name" value="AMINOPEPTIDASE"/>
    <property type="match status" value="1"/>
</dbReference>
<reference evidence="9 10" key="1">
    <citation type="submission" date="2018-06" db="EMBL/GenBank/DDBJ databases">
        <title>Genomic Encyclopedia of Type Strains, Phase IV (KMG-IV): sequencing the most valuable type-strain genomes for metagenomic binning, comparative biology and taxonomic classification.</title>
        <authorList>
            <person name="Goeker M."/>
        </authorList>
    </citation>
    <scope>NUCLEOTIDE SEQUENCE [LARGE SCALE GENOMIC DNA]</scope>
    <source>
        <strain evidence="9 10">DSM 15140</strain>
    </source>
</reference>
<keyword evidence="5" id="KW-0464">Manganese</keyword>
<evidence type="ECO:0000256" key="6">
    <source>
        <dbReference type="RuleBase" id="RU000590"/>
    </source>
</evidence>
<dbReference type="RefSeq" id="WP_113868276.1">
    <property type="nucleotide sequence ID" value="NZ_BAABQN010000003.1"/>
</dbReference>
<keyword evidence="10" id="KW-1185">Reference proteome</keyword>
<dbReference type="Pfam" id="PF00557">
    <property type="entry name" value="Peptidase_M24"/>
    <property type="match status" value="1"/>
</dbReference>
<keyword evidence="4" id="KW-0378">Hydrolase</keyword>
<evidence type="ECO:0000256" key="4">
    <source>
        <dbReference type="ARBA" id="ARBA00022801"/>
    </source>
</evidence>
<dbReference type="PROSITE" id="PS00491">
    <property type="entry name" value="PROLINE_PEPTIDASE"/>
    <property type="match status" value="1"/>
</dbReference>
<feature type="domain" description="Peptidase M24" evidence="7">
    <location>
        <begin position="145"/>
        <end position="347"/>
    </location>
</feature>
<dbReference type="InterPro" id="IPR036005">
    <property type="entry name" value="Creatinase/aminopeptidase-like"/>
</dbReference>
<dbReference type="InterPro" id="IPR001131">
    <property type="entry name" value="Peptidase_M24B_aminopep-P_CS"/>
</dbReference>
<dbReference type="Proteomes" id="UP000252254">
    <property type="component" value="Unassembled WGS sequence"/>
</dbReference>
<evidence type="ECO:0000259" key="7">
    <source>
        <dbReference type="Pfam" id="PF00557"/>
    </source>
</evidence>
<evidence type="ECO:0000256" key="5">
    <source>
        <dbReference type="ARBA" id="ARBA00023211"/>
    </source>
</evidence>
<organism evidence="9 10">
    <name type="scientific">Paraliobacillus ryukyuensis</name>
    <dbReference type="NCBI Taxonomy" id="200904"/>
    <lineage>
        <taxon>Bacteria</taxon>
        <taxon>Bacillati</taxon>
        <taxon>Bacillota</taxon>
        <taxon>Bacilli</taxon>
        <taxon>Bacillales</taxon>
        <taxon>Bacillaceae</taxon>
        <taxon>Paraliobacillus</taxon>
    </lineage>
</organism>
<sequence length="364" mass="40937">MEQSKSVQQTLANQNFESIFLTSTANVFYTTNFYTDPHERLVGVYFHEQTAPVLIVPSLEKQDAIQAGWTGDIISYQDHEKPWELFYHYLEKNDTIPKTMAIEKEHMTVDRLESIQANFPNLTLHNGSQFMYDSRMIKTAEEYKILKQAAKLADYGVEIGVQAIKEGKSELEIVAEIEYQLKKQGVQEMAFSTMVLTGEKTASPHGNPSLDTIKPGDMVLFDLGVVYQGYCSDITRTVAYKYASDEQKKIYQTVLEAQEKAIKAAKLGVALGQLDQVARGHIETAGFGEYFTHRLGHGIGIDVHEFPSLTATNDLPLASGMCFTIEPGIYVPNVAGVRIEDQIFITETETKVLNRYPKTLQIIE</sequence>
<evidence type="ECO:0000259" key="8">
    <source>
        <dbReference type="Pfam" id="PF01321"/>
    </source>
</evidence>
<evidence type="ECO:0000313" key="10">
    <source>
        <dbReference type="Proteomes" id="UP000252254"/>
    </source>
</evidence>
<dbReference type="AlphaFoldDB" id="A0A366EBG5"/>
<dbReference type="SUPFAM" id="SSF55920">
    <property type="entry name" value="Creatinase/aminopeptidase"/>
    <property type="match status" value="1"/>
</dbReference>
<dbReference type="SUPFAM" id="SSF53092">
    <property type="entry name" value="Creatinase/prolidase N-terminal domain"/>
    <property type="match status" value="1"/>
</dbReference>
<dbReference type="Gene3D" id="3.90.230.10">
    <property type="entry name" value="Creatinase/methionine aminopeptidase superfamily"/>
    <property type="match status" value="1"/>
</dbReference>
<comment type="cofactor">
    <cofactor evidence="1">
        <name>Mn(2+)</name>
        <dbReference type="ChEBI" id="CHEBI:29035"/>
    </cofactor>
</comment>
<accession>A0A366EBG5</accession>
<evidence type="ECO:0000256" key="2">
    <source>
        <dbReference type="ARBA" id="ARBA00008766"/>
    </source>
</evidence>
<gene>
    <name evidence="9" type="ORF">DES48_10454</name>
</gene>